<dbReference type="Gene3D" id="3.40.50.720">
    <property type="entry name" value="NAD(P)-binding Rossmann-like Domain"/>
    <property type="match status" value="1"/>
</dbReference>
<reference evidence="2 3" key="1">
    <citation type="submission" date="2019-02" db="EMBL/GenBank/DDBJ databases">
        <title>Deep-cultivation of Planctomycetes and their phenomic and genomic characterization uncovers novel biology.</title>
        <authorList>
            <person name="Wiegand S."/>
            <person name="Jogler M."/>
            <person name="Boedeker C."/>
            <person name="Pinto D."/>
            <person name="Vollmers J."/>
            <person name="Rivas-Marin E."/>
            <person name="Kohn T."/>
            <person name="Peeters S.H."/>
            <person name="Heuer A."/>
            <person name="Rast P."/>
            <person name="Oberbeckmann S."/>
            <person name="Bunk B."/>
            <person name="Jeske O."/>
            <person name="Meyerdierks A."/>
            <person name="Storesund J.E."/>
            <person name="Kallscheuer N."/>
            <person name="Luecker S."/>
            <person name="Lage O.M."/>
            <person name="Pohl T."/>
            <person name="Merkel B.J."/>
            <person name="Hornburger P."/>
            <person name="Mueller R.-W."/>
            <person name="Bruemmer F."/>
            <person name="Labrenz M."/>
            <person name="Spormann A.M."/>
            <person name="Op den Camp H."/>
            <person name="Overmann J."/>
            <person name="Amann R."/>
            <person name="Jetten M.S.M."/>
            <person name="Mascher T."/>
            <person name="Medema M.H."/>
            <person name="Devos D.P."/>
            <person name="Kaster A.-K."/>
            <person name="Ovreas L."/>
            <person name="Rohde M."/>
            <person name="Galperin M.Y."/>
            <person name="Jogler C."/>
        </authorList>
    </citation>
    <scope>NUCLEOTIDE SEQUENCE [LARGE SCALE GENOMIC DNA]</scope>
    <source>
        <strain evidence="2 3">ETA_A1</strain>
    </source>
</reference>
<accession>A0A517XQW6</accession>
<keyword evidence="2" id="KW-0413">Isomerase</keyword>
<dbReference type="SUPFAM" id="SSF51735">
    <property type="entry name" value="NAD(P)-binding Rossmann-fold domains"/>
    <property type="match status" value="1"/>
</dbReference>
<dbReference type="PANTHER" id="PTHR43245:SF23">
    <property type="entry name" value="NAD(P)-BINDING DOMAIN-CONTAINING PROTEIN"/>
    <property type="match status" value="1"/>
</dbReference>
<gene>
    <name evidence="2" type="primary">galE_1</name>
    <name evidence="2" type="ORF">ETAA1_18350</name>
</gene>
<dbReference type="Proteomes" id="UP000319576">
    <property type="component" value="Chromosome"/>
</dbReference>
<protein>
    <submittedName>
        <fullName evidence="2">UDP-glucose 4-epimerase</fullName>
        <ecNumber evidence="2">5.1.3.2</ecNumber>
    </submittedName>
</protein>
<dbReference type="AlphaFoldDB" id="A0A517XQW6"/>
<name>A0A517XQW6_9BACT</name>
<proteinExistence type="predicted"/>
<dbReference type="InterPro" id="IPR050177">
    <property type="entry name" value="Lipid_A_modif_metabolic_enz"/>
</dbReference>
<dbReference type="KEGG" id="uli:ETAA1_18350"/>
<dbReference type="Pfam" id="PF01370">
    <property type="entry name" value="Epimerase"/>
    <property type="match status" value="1"/>
</dbReference>
<dbReference type="OrthoDB" id="258549at2"/>
<dbReference type="GO" id="GO:0003978">
    <property type="term" value="F:UDP-glucose 4-epimerase activity"/>
    <property type="evidence" value="ECO:0007669"/>
    <property type="project" value="UniProtKB-EC"/>
</dbReference>
<dbReference type="EMBL" id="CP036273">
    <property type="protein sequence ID" value="QDU19896.1"/>
    <property type="molecule type" value="Genomic_DNA"/>
</dbReference>
<dbReference type="PANTHER" id="PTHR43245">
    <property type="entry name" value="BIFUNCTIONAL POLYMYXIN RESISTANCE PROTEIN ARNA"/>
    <property type="match status" value="1"/>
</dbReference>
<dbReference type="InterPro" id="IPR001509">
    <property type="entry name" value="Epimerase_deHydtase"/>
</dbReference>
<dbReference type="EC" id="5.1.3.2" evidence="2"/>
<dbReference type="RefSeq" id="WP_145236561.1">
    <property type="nucleotide sequence ID" value="NZ_CP036273.1"/>
</dbReference>
<feature type="domain" description="NAD-dependent epimerase/dehydratase" evidence="1">
    <location>
        <begin position="9"/>
        <end position="244"/>
    </location>
</feature>
<evidence type="ECO:0000313" key="2">
    <source>
        <dbReference type="EMBL" id="QDU19896.1"/>
    </source>
</evidence>
<evidence type="ECO:0000259" key="1">
    <source>
        <dbReference type="Pfam" id="PF01370"/>
    </source>
</evidence>
<dbReference type="CDD" id="cd08946">
    <property type="entry name" value="SDR_e"/>
    <property type="match status" value="1"/>
</dbReference>
<sequence length="339" mass="37385">MSESAKHTVLVTGGAGYVGSVLVPKLLAEGHTVRVLDTYWFGDDVLSSVAGHPRLTEIKGDMRDRETLERGIKGATAVIHLACISNDPSFEMDPTLGKSINYDAFFPLVQLSKQHGVKRFVYASSSSVYGIKDEEKVTEELPLKPLTDYSKYKAMCEDVLEAARAPGFTCLTLRPATVCGYSPRLRLDLSVNILTNLAVNKREITVFGGSQYRPNLHIQDMTDLYCQVLKMPAEKIDGKIFNAGWQNMSIADIAEAVKAEVGPDVKIVTSKTDDLRSYRVSSEKIKRELGWEPRYTVPDAVRELVAAFKAGKIPDSLSAARYSNIKTMNAWMAAQKKAA</sequence>
<dbReference type="InterPro" id="IPR036291">
    <property type="entry name" value="NAD(P)-bd_dom_sf"/>
</dbReference>
<keyword evidence="3" id="KW-1185">Reference proteome</keyword>
<organism evidence="2 3">
    <name type="scientific">Urbifossiella limnaea</name>
    <dbReference type="NCBI Taxonomy" id="2528023"/>
    <lineage>
        <taxon>Bacteria</taxon>
        <taxon>Pseudomonadati</taxon>
        <taxon>Planctomycetota</taxon>
        <taxon>Planctomycetia</taxon>
        <taxon>Gemmatales</taxon>
        <taxon>Gemmataceae</taxon>
        <taxon>Urbifossiella</taxon>
    </lineage>
</organism>
<evidence type="ECO:0000313" key="3">
    <source>
        <dbReference type="Proteomes" id="UP000319576"/>
    </source>
</evidence>